<reference evidence="7 8" key="1">
    <citation type="submission" date="2021-05" db="EMBL/GenBank/DDBJ databases">
        <title>Draft Genome Sequences of Clinical Respiratory Isolates of Mycobacterium goodii Recovered in Ireland.</title>
        <authorList>
            <person name="Flanagan P.R."/>
            <person name="Mok S."/>
            <person name="Roycroft E."/>
            <person name="Rogers T.R."/>
            <person name="Fitzgibbon M."/>
        </authorList>
    </citation>
    <scope>NUCLEOTIDE SEQUENCE [LARGE SCALE GENOMIC DNA]</scope>
    <source>
        <strain evidence="7 8">14IE55</strain>
    </source>
</reference>
<dbReference type="Proteomes" id="UP000696413">
    <property type="component" value="Unassembled WGS sequence"/>
</dbReference>
<gene>
    <name evidence="7" type="ORF">KL859_02420</name>
</gene>
<evidence type="ECO:0000256" key="2">
    <source>
        <dbReference type="ARBA" id="ARBA00022448"/>
    </source>
</evidence>
<dbReference type="InterPro" id="IPR028081">
    <property type="entry name" value="Leu-bd"/>
</dbReference>
<dbReference type="PANTHER" id="PTHR30483:SF37">
    <property type="entry name" value="ABC TRANSPORTER SUBSTRATE-BINDING PROTEIN"/>
    <property type="match status" value="1"/>
</dbReference>
<dbReference type="InterPro" id="IPR000709">
    <property type="entry name" value="Leu_Ile_Val-bd"/>
</dbReference>
<dbReference type="Gene3D" id="3.40.50.2300">
    <property type="match status" value="2"/>
</dbReference>
<evidence type="ECO:0000313" key="8">
    <source>
        <dbReference type="Proteomes" id="UP000696413"/>
    </source>
</evidence>
<comment type="similarity">
    <text evidence="1">Belongs to the leucine-binding protein family.</text>
</comment>
<evidence type="ECO:0000259" key="6">
    <source>
        <dbReference type="Pfam" id="PF13458"/>
    </source>
</evidence>
<protein>
    <submittedName>
        <fullName evidence="7">Amino acid ABC transporter substrate-binding protein</fullName>
    </submittedName>
</protein>
<accession>A0ABS6HJ43</accession>
<dbReference type="PANTHER" id="PTHR30483">
    <property type="entry name" value="LEUCINE-SPECIFIC-BINDING PROTEIN"/>
    <property type="match status" value="1"/>
</dbReference>
<dbReference type="InterPro" id="IPR028082">
    <property type="entry name" value="Peripla_BP_I"/>
</dbReference>
<keyword evidence="3 5" id="KW-0732">Signal</keyword>
<sequence length="402" mass="42443">MWIRKGLTVAAAAALAFGAVSCGSSPGGRDDGKVLIGISIPLTGDFAEPGKSVEQGYRLWAETINGKGGLLGKQVELKILDDKSQAEAVVSDYEALIAQDQVDLIFGPYSSRLVIPAARVAEEYGMLFVEPAGNAAEVFEQGFQNLFYGGPSVADTSFDHLVDHVLAMPEEQRPKTAAIVAMDDPFPKATAHGVRDQLRDGGVEIVVDELYPPNQTDFSGLAAKVAASNADIVIGGAAYQDAVNLIIGLQQLNYDPEIAGFTTAPTHPEFAKALGAGTAGILAPTSYSPDARHETNAEFVAAYEEKFGGRPNEDHAAAFATGQVVAAAVEAVGCAEQGECQQQLVDWLRNAEVPTVVGPLSWDDAGRPKSASMVLQWQDGVSRIVLPADAAEAEFIYPKPGW</sequence>
<dbReference type="InterPro" id="IPR051010">
    <property type="entry name" value="BCAA_transport"/>
</dbReference>
<evidence type="ECO:0000256" key="1">
    <source>
        <dbReference type="ARBA" id="ARBA00010062"/>
    </source>
</evidence>
<dbReference type="PROSITE" id="PS51257">
    <property type="entry name" value="PROKAR_LIPOPROTEIN"/>
    <property type="match status" value="1"/>
</dbReference>
<evidence type="ECO:0000256" key="4">
    <source>
        <dbReference type="ARBA" id="ARBA00022970"/>
    </source>
</evidence>
<organism evidence="7 8">
    <name type="scientific">Mycolicibacterium goodii</name>
    <name type="common">Mycobacterium goodii</name>
    <dbReference type="NCBI Taxonomy" id="134601"/>
    <lineage>
        <taxon>Bacteria</taxon>
        <taxon>Bacillati</taxon>
        <taxon>Actinomycetota</taxon>
        <taxon>Actinomycetes</taxon>
        <taxon>Mycobacteriales</taxon>
        <taxon>Mycobacteriaceae</taxon>
        <taxon>Mycolicibacterium</taxon>
    </lineage>
</organism>
<keyword evidence="2" id="KW-0813">Transport</keyword>
<keyword evidence="8" id="KW-1185">Reference proteome</keyword>
<dbReference type="Pfam" id="PF13458">
    <property type="entry name" value="Peripla_BP_6"/>
    <property type="match status" value="1"/>
</dbReference>
<dbReference type="RefSeq" id="WP_214394208.1">
    <property type="nucleotide sequence ID" value="NZ_JAHBOL010000008.1"/>
</dbReference>
<feature type="chain" id="PRO_5046465217" evidence="5">
    <location>
        <begin position="22"/>
        <end position="402"/>
    </location>
</feature>
<proteinExistence type="inferred from homology"/>
<name>A0ABS6HJ43_MYCGD</name>
<keyword evidence="4" id="KW-0029">Amino-acid transport</keyword>
<feature type="domain" description="Leucine-binding protein" evidence="6">
    <location>
        <begin position="34"/>
        <end position="380"/>
    </location>
</feature>
<evidence type="ECO:0000313" key="7">
    <source>
        <dbReference type="EMBL" id="MBU8821724.1"/>
    </source>
</evidence>
<dbReference type="SUPFAM" id="SSF53822">
    <property type="entry name" value="Periplasmic binding protein-like I"/>
    <property type="match status" value="1"/>
</dbReference>
<evidence type="ECO:0000256" key="5">
    <source>
        <dbReference type="SAM" id="SignalP"/>
    </source>
</evidence>
<dbReference type="PRINTS" id="PR00337">
    <property type="entry name" value="LEUILEVALBP"/>
</dbReference>
<dbReference type="EMBL" id="JAHBOM010000002">
    <property type="protein sequence ID" value="MBU8821724.1"/>
    <property type="molecule type" value="Genomic_DNA"/>
</dbReference>
<feature type="signal peptide" evidence="5">
    <location>
        <begin position="1"/>
        <end position="21"/>
    </location>
</feature>
<comment type="caution">
    <text evidence="7">The sequence shown here is derived from an EMBL/GenBank/DDBJ whole genome shotgun (WGS) entry which is preliminary data.</text>
</comment>
<dbReference type="CDD" id="cd06338">
    <property type="entry name" value="PBP1_ABC_ligand_binding-like"/>
    <property type="match status" value="1"/>
</dbReference>
<evidence type="ECO:0000256" key="3">
    <source>
        <dbReference type="ARBA" id="ARBA00022729"/>
    </source>
</evidence>